<evidence type="ECO:0000313" key="10">
    <source>
        <dbReference type="Proteomes" id="UP000178606"/>
    </source>
</evidence>
<reference evidence="9 10" key="1">
    <citation type="journal article" date="2016" name="Nat. Commun.">
        <title>Thousands of microbial genomes shed light on interconnected biogeochemical processes in an aquifer system.</title>
        <authorList>
            <person name="Anantharaman K."/>
            <person name="Brown C.T."/>
            <person name="Hug L.A."/>
            <person name="Sharon I."/>
            <person name="Castelle C.J."/>
            <person name="Probst A.J."/>
            <person name="Thomas B.C."/>
            <person name="Singh A."/>
            <person name="Wilkins M.J."/>
            <person name="Karaoz U."/>
            <person name="Brodie E.L."/>
            <person name="Williams K.H."/>
            <person name="Hubbard S.S."/>
            <person name="Banfield J.F."/>
        </authorList>
    </citation>
    <scope>NUCLEOTIDE SEQUENCE [LARGE SCALE GENOMIC DNA]</scope>
    <source>
        <strain evidence="10">RIFCSPLOWO2_12_FULL_64_10</strain>
    </source>
</reference>
<dbReference type="Proteomes" id="UP000178606">
    <property type="component" value="Unassembled WGS sequence"/>
</dbReference>
<sequence length="191" mass="22584">MSQIEEQELIRRTLRGDQDAFESLYRAHFPRTWAIVAHRVWNREDVEDLVQMTFMRAYLGLEGFRGEAAFSTWLTQIALNVCATHLRSRQAWRSWLNAVSDPASEWAWEPSRAADPEEVLYRKECQTLVRQAVEGLPDTCREAVWMRHIEDRSYNEMMEELQAPMGTVKTWLYRARRKLKEDFQQIEGIGM</sequence>
<dbReference type="InterPro" id="IPR036388">
    <property type="entry name" value="WH-like_DNA-bd_sf"/>
</dbReference>
<comment type="caution">
    <text evidence="9">The sequence shown here is derived from an EMBL/GenBank/DDBJ whole genome shotgun (WGS) entry which is preliminary data.</text>
</comment>
<feature type="domain" description="RNA polymerase sigma-70 region 2" evidence="7">
    <location>
        <begin position="24"/>
        <end position="90"/>
    </location>
</feature>
<dbReference type="Gene3D" id="1.10.1740.10">
    <property type="match status" value="1"/>
</dbReference>
<keyword evidence="2 6" id="KW-0805">Transcription regulation</keyword>
<dbReference type="AlphaFoldDB" id="A0A1F6D464"/>
<dbReference type="SUPFAM" id="SSF88946">
    <property type="entry name" value="Sigma2 domain of RNA polymerase sigma factors"/>
    <property type="match status" value="1"/>
</dbReference>
<dbReference type="InterPro" id="IPR039425">
    <property type="entry name" value="RNA_pol_sigma-70-like"/>
</dbReference>
<dbReference type="InterPro" id="IPR013324">
    <property type="entry name" value="RNA_pol_sigma_r3/r4-like"/>
</dbReference>
<accession>A0A1F6D464</accession>
<keyword evidence="3 6" id="KW-0731">Sigma factor</keyword>
<protein>
    <recommendedName>
        <fullName evidence="6">RNA polymerase sigma factor</fullName>
    </recommendedName>
</protein>
<evidence type="ECO:0000256" key="6">
    <source>
        <dbReference type="RuleBase" id="RU000716"/>
    </source>
</evidence>
<evidence type="ECO:0000256" key="4">
    <source>
        <dbReference type="ARBA" id="ARBA00023125"/>
    </source>
</evidence>
<dbReference type="InterPro" id="IPR007627">
    <property type="entry name" value="RNA_pol_sigma70_r2"/>
</dbReference>
<dbReference type="CDD" id="cd06171">
    <property type="entry name" value="Sigma70_r4"/>
    <property type="match status" value="1"/>
</dbReference>
<keyword evidence="4 6" id="KW-0238">DNA-binding</keyword>
<comment type="similarity">
    <text evidence="1 6">Belongs to the sigma-70 factor family. ECF subfamily.</text>
</comment>
<name>A0A1F6D464_HANXR</name>
<dbReference type="GO" id="GO:0016987">
    <property type="term" value="F:sigma factor activity"/>
    <property type="evidence" value="ECO:0007669"/>
    <property type="project" value="UniProtKB-KW"/>
</dbReference>
<organism evidence="9 10">
    <name type="scientific">Handelsmanbacteria sp. (strain RIFCSPLOWO2_12_FULL_64_10)</name>
    <dbReference type="NCBI Taxonomy" id="1817868"/>
    <lineage>
        <taxon>Bacteria</taxon>
        <taxon>Candidatus Handelsmaniibacteriota</taxon>
    </lineage>
</organism>
<gene>
    <name evidence="9" type="ORF">A3F84_28700</name>
</gene>
<evidence type="ECO:0000256" key="2">
    <source>
        <dbReference type="ARBA" id="ARBA00023015"/>
    </source>
</evidence>
<dbReference type="InterPro" id="IPR013249">
    <property type="entry name" value="RNA_pol_sigma70_r4_t2"/>
</dbReference>
<dbReference type="Pfam" id="PF08281">
    <property type="entry name" value="Sigma70_r4_2"/>
    <property type="match status" value="1"/>
</dbReference>
<evidence type="ECO:0000256" key="1">
    <source>
        <dbReference type="ARBA" id="ARBA00010641"/>
    </source>
</evidence>
<dbReference type="InterPro" id="IPR014284">
    <property type="entry name" value="RNA_pol_sigma-70_dom"/>
</dbReference>
<dbReference type="InterPro" id="IPR013325">
    <property type="entry name" value="RNA_pol_sigma_r2"/>
</dbReference>
<dbReference type="SUPFAM" id="SSF88659">
    <property type="entry name" value="Sigma3 and sigma4 domains of RNA polymerase sigma factors"/>
    <property type="match status" value="1"/>
</dbReference>
<evidence type="ECO:0000313" key="9">
    <source>
        <dbReference type="EMBL" id="OGG56120.1"/>
    </source>
</evidence>
<evidence type="ECO:0000256" key="5">
    <source>
        <dbReference type="ARBA" id="ARBA00023163"/>
    </source>
</evidence>
<dbReference type="Pfam" id="PF04542">
    <property type="entry name" value="Sigma70_r2"/>
    <property type="match status" value="1"/>
</dbReference>
<evidence type="ECO:0000259" key="7">
    <source>
        <dbReference type="Pfam" id="PF04542"/>
    </source>
</evidence>
<dbReference type="GO" id="GO:0006352">
    <property type="term" value="P:DNA-templated transcription initiation"/>
    <property type="evidence" value="ECO:0007669"/>
    <property type="project" value="InterPro"/>
</dbReference>
<dbReference type="GO" id="GO:0003677">
    <property type="term" value="F:DNA binding"/>
    <property type="evidence" value="ECO:0007669"/>
    <property type="project" value="UniProtKB-KW"/>
</dbReference>
<evidence type="ECO:0000259" key="8">
    <source>
        <dbReference type="Pfam" id="PF08281"/>
    </source>
</evidence>
<evidence type="ECO:0000256" key="3">
    <source>
        <dbReference type="ARBA" id="ARBA00023082"/>
    </source>
</evidence>
<dbReference type="PANTHER" id="PTHR43133:SF51">
    <property type="entry name" value="RNA POLYMERASE SIGMA FACTOR"/>
    <property type="match status" value="1"/>
</dbReference>
<proteinExistence type="inferred from homology"/>
<feature type="domain" description="RNA polymerase sigma factor 70 region 4 type 2" evidence="8">
    <location>
        <begin position="128"/>
        <end position="179"/>
    </location>
</feature>
<dbReference type="EMBL" id="MFKF01000047">
    <property type="protein sequence ID" value="OGG56120.1"/>
    <property type="molecule type" value="Genomic_DNA"/>
</dbReference>
<dbReference type="PROSITE" id="PS01063">
    <property type="entry name" value="SIGMA70_ECF"/>
    <property type="match status" value="1"/>
</dbReference>
<dbReference type="PANTHER" id="PTHR43133">
    <property type="entry name" value="RNA POLYMERASE ECF-TYPE SIGMA FACTO"/>
    <property type="match status" value="1"/>
</dbReference>
<keyword evidence="5 6" id="KW-0804">Transcription</keyword>
<dbReference type="NCBIfam" id="TIGR02937">
    <property type="entry name" value="sigma70-ECF"/>
    <property type="match status" value="1"/>
</dbReference>
<dbReference type="InterPro" id="IPR000838">
    <property type="entry name" value="RNA_pol_sigma70_ECF_CS"/>
</dbReference>
<dbReference type="Gene3D" id="1.10.10.10">
    <property type="entry name" value="Winged helix-like DNA-binding domain superfamily/Winged helix DNA-binding domain"/>
    <property type="match status" value="1"/>
</dbReference>